<keyword evidence="2" id="KW-1003">Cell membrane</keyword>
<evidence type="ECO:0000256" key="4">
    <source>
        <dbReference type="ARBA" id="ARBA00022989"/>
    </source>
</evidence>
<evidence type="ECO:0000256" key="1">
    <source>
        <dbReference type="ARBA" id="ARBA00004651"/>
    </source>
</evidence>
<feature type="transmembrane region" description="Helical" evidence="6">
    <location>
        <begin position="45"/>
        <end position="61"/>
    </location>
</feature>
<evidence type="ECO:0000313" key="7">
    <source>
        <dbReference type="EMBL" id="MBW4467178.1"/>
    </source>
</evidence>
<name>A0A951PDV1_9CYAN</name>
<accession>A0A951PDV1</accession>
<evidence type="ECO:0000256" key="6">
    <source>
        <dbReference type="SAM" id="Phobius"/>
    </source>
</evidence>
<dbReference type="EMBL" id="JAHHHV010000074">
    <property type="protein sequence ID" value="MBW4467178.1"/>
    <property type="molecule type" value="Genomic_DNA"/>
</dbReference>
<feature type="transmembrane region" description="Helical" evidence="6">
    <location>
        <begin position="153"/>
        <end position="178"/>
    </location>
</feature>
<feature type="transmembrane region" description="Helical" evidence="6">
    <location>
        <begin position="120"/>
        <end position="141"/>
    </location>
</feature>
<feature type="transmembrane region" description="Helical" evidence="6">
    <location>
        <begin position="298"/>
        <end position="326"/>
    </location>
</feature>
<keyword evidence="5 6" id="KW-0472">Membrane</keyword>
<comment type="subcellular location">
    <subcellularLocation>
        <location evidence="1">Cell membrane</location>
        <topology evidence="1">Multi-pass membrane protein</topology>
    </subcellularLocation>
</comment>
<dbReference type="PANTHER" id="PTHR39087">
    <property type="entry name" value="UPF0104 MEMBRANE PROTEIN MJ1595"/>
    <property type="match status" value="1"/>
</dbReference>
<reference evidence="7" key="2">
    <citation type="journal article" date="2022" name="Microbiol. Resour. Announc.">
        <title>Metagenome Sequencing to Explore Phylogenomics of Terrestrial Cyanobacteria.</title>
        <authorList>
            <person name="Ward R.D."/>
            <person name="Stajich J.E."/>
            <person name="Johansen J.R."/>
            <person name="Huntemann M."/>
            <person name="Clum A."/>
            <person name="Foster B."/>
            <person name="Foster B."/>
            <person name="Roux S."/>
            <person name="Palaniappan K."/>
            <person name="Varghese N."/>
            <person name="Mukherjee S."/>
            <person name="Reddy T.B.K."/>
            <person name="Daum C."/>
            <person name="Copeland A."/>
            <person name="Chen I.A."/>
            <person name="Ivanova N.N."/>
            <person name="Kyrpides N.C."/>
            <person name="Shapiro N."/>
            <person name="Eloe-Fadrosh E.A."/>
            <person name="Pietrasiak N."/>
        </authorList>
    </citation>
    <scope>NUCLEOTIDE SEQUENCE</scope>
    <source>
        <strain evidence="7">GSE-TBD4-15B</strain>
    </source>
</reference>
<organism evidence="7 8">
    <name type="scientific">Pegethrix bostrychoides GSE-TBD4-15B</name>
    <dbReference type="NCBI Taxonomy" id="2839662"/>
    <lineage>
        <taxon>Bacteria</taxon>
        <taxon>Bacillati</taxon>
        <taxon>Cyanobacteriota</taxon>
        <taxon>Cyanophyceae</taxon>
        <taxon>Oculatellales</taxon>
        <taxon>Oculatellaceae</taxon>
        <taxon>Pegethrix</taxon>
    </lineage>
</organism>
<feature type="transmembrane region" description="Helical" evidence="6">
    <location>
        <begin position="82"/>
        <end position="100"/>
    </location>
</feature>
<evidence type="ECO:0000256" key="2">
    <source>
        <dbReference type="ARBA" id="ARBA00022475"/>
    </source>
</evidence>
<keyword evidence="3 6" id="KW-0812">Transmembrane</keyword>
<evidence type="ECO:0000256" key="3">
    <source>
        <dbReference type="ARBA" id="ARBA00022692"/>
    </source>
</evidence>
<dbReference type="NCBIfam" id="TIGR00374">
    <property type="entry name" value="flippase-like domain"/>
    <property type="match status" value="1"/>
</dbReference>
<proteinExistence type="predicted"/>
<dbReference type="PANTHER" id="PTHR39087:SF2">
    <property type="entry name" value="UPF0104 MEMBRANE PROTEIN MJ1595"/>
    <property type="match status" value="1"/>
</dbReference>
<evidence type="ECO:0000313" key="8">
    <source>
        <dbReference type="Proteomes" id="UP000707356"/>
    </source>
</evidence>
<dbReference type="AlphaFoldDB" id="A0A951PDV1"/>
<dbReference type="InterPro" id="IPR022791">
    <property type="entry name" value="L-PG_synthase/AglD"/>
</dbReference>
<dbReference type="Proteomes" id="UP000707356">
    <property type="component" value="Unassembled WGS sequence"/>
</dbReference>
<dbReference type="Pfam" id="PF03706">
    <property type="entry name" value="LPG_synthase_TM"/>
    <property type="match status" value="1"/>
</dbReference>
<reference evidence="7" key="1">
    <citation type="submission" date="2021-05" db="EMBL/GenBank/DDBJ databases">
        <authorList>
            <person name="Pietrasiak N."/>
            <person name="Ward R."/>
            <person name="Stajich J.E."/>
            <person name="Kurbessoian T."/>
        </authorList>
    </citation>
    <scope>NUCLEOTIDE SEQUENCE</scope>
    <source>
        <strain evidence="7">GSE-TBD4-15B</strain>
    </source>
</reference>
<comment type="caution">
    <text evidence="7">The sequence shown here is derived from an EMBL/GenBank/DDBJ whole genome shotgun (WGS) entry which is preliminary data.</text>
</comment>
<sequence>MFKAARLKQLGYLALGTAMTVLLLAWAFRDVHWAAVWQTFRQADWGWLGLGWLAYLLSYGMRAQRTQTLMAAVDQRGQFQTYLAAAFVGFGASCLLPSYVGEVVRAAIPARLDKVAFEAVFGSIVAERILDLGVVFLFLLLPVWAGLLPEGAWLNLPIGWMGGAILLAWLLLLAAASFPKRLGDLAVVLCRHLKLGRFEAKLADSLGQFLKGLTALRQPGRCGVALFETAAVWGLNALTYWAGFRAFGLDAPGYAGALFTQSVAALAVVLPTTPGYVGAFEAGIRLALGLYELPIDVILAYAMALRVVMFVTTPIVGLMVAASLGLSKAELVPRSAGRR</sequence>
<evidence type="ECO:0000256" key="5">
    <source>
        <dbReference type="ARBA" id="ARBA00023136"/>
    </source>
</evidence>
<protein>
    <submittedName>
        <fullName evidence="7">Flippase-like domain-containing protein</fullName>
    </submittedName>
</protein>
<dbReference type="GO" id="GO:0005886">
    <property type="term" value="C:plasma membrane"/>
    <property type="evidence" value="ECO:0007669"/>
    <property type="project" value="UniProtKB-SubCell"/>
</dbReference>
<gene>
    <name evidence="7" type="ORF">KME07_17265</name>
</gene>
<keyword evidence="4 6" id="KW-1133">Transmembrane helix</keyword>